<dbReference type="InterPro" id="IPR029045">
    <property type="entry name" value="ClpP/crotonase-like_dom_sf"/>
</dbReference>
<dbReference type="SUPFAM" id="SSF52096">
    <property type="entry name" value="ClpP/crotonase"/>
    <property type="match status" value="1"/>
</dbReference>
<comment type="caution">
    <text evidence="1">The sequence shown here is derived from an EMBL/GenBank/DDBJ whole genome shotgun (WGS) entry which is preliminary data.</text>
</comment>
<evidence type="ECO:0000313" key="1">
    <source>
        <dbReference type="EMBL" id="RHN65068.1"/>
    </source>
</evidence>
<accession>A0A396IJS0</accession>
<organism evidence="1">
    <name type="scientific">Medicago truncatula</name>
    <name type="common">Barrel medic</name>
    <name type="synonym">Medicago tribuloides</name>
    <dbReference type="NCBI Taxonomy" id="3880"/>
    <lineage>
        <taxon>Eukaryota</taxon>
        <taxon>Viridiplantae</taxon>
        <taxon>Streptophyta</taxon>
        <taxon>Embryophyta</taxon>
        <taxon>Tracheophyta</taxon>
        <taxon>Spermatophyta</taxon>
        <taxon>Magnoliopsida</taxon>
        <taxon>eudicotyledons</taxon>
        <taxon>Gunneridae</taxon>
        <taxon>Pentapetalae</taxon>
        <taxon>rosids</taxon>
        <taxon>fabids</taxon>
        <taxon>Fabales</taxon>
        <taxon>Fabaceae</taxon>
        <taxon>Papilionoideae</taxon>
        <taxon>50 kb inversion clade</taxon>
        <taxon>NPAAA clade</taxon>
        <taxon>Hologalegina</taxon>
        <taxon>IRL clade</taxon>
        <taxon>Trifolieae</taxon>
        <taxon>Medicago</taxon>
    </lineage>
</organism>
<gene>
    <name evidence="1" type="ORF">MtrunA17_Chr4g0075921</name>
</gene>
<dbReference type="Gramene" id="rna27961">
    <property type="protein sequence ID" value="RHN65068.1"/>
    <property type="gene ID" value="gene27961"/>
</dbReference>
<proteinExistence type="predicted"/>
<dbReference type="AlphaFoldDB" id="A0A396IJS0"/>
<protein>
    <submittedName>
        <fullName evidence="1">Putative dodecenoyl-CoA isomerase</fullName>
        <ecNumber evidence="1">5.3.3.8</ecNumber>
    </submittedName>
</protein>
<dbReference type="Proteomes" id="UP000265566">
    <property type="component" value="Chromosome 4"/>
</dbReference>
<dbReference type="GO" id="GO:0004165">
    <property type="term" value="F:delta(3)-delta(2)-enoyl-CoA isomerase activity"/>
    <property type="evidence" value="ECO:0007669"/>
    <property type="project" value="UniProtKB-EC"/>
</dbReference>
<dbReference type="EC" id="5.3.3.8" evidence="1"/>
<reference evidence="1" key="1">
    <citation type="journal article" date="2018" name="Nat. Plants">
        <title>Whole-genome landscape of Medicago truncatula symbiotic genes.</title>
        <authorList>
            <person name="Pecrix Y."/>
            <person name="Gamas P."/>
            <person name="Carrere S."/>
        </authorList>
    </citation>
    <scope>NUCLEOTIDE SEQUENCE</scope>
    <source>
        <tissue evidence="1">Leaves</tissue>
    </source>
</reference>
<keyword evidence="1" id="KW-0413">Isomerase</keyword>
<sequence length="45" mass="4758">MILIDDLLCFIVSEILSPPIPTIAVVTGNASAVGYILGLSHDYVL</sequence>
<dbReference type="EMBL" id="PSQE01000004">
    <property type="protein sequence ID" value="RHN65068.1"/>
    <property type="molecule type" value="Genomic_DNA"/>
</dbReference>
<name>A0A396IJS0_MEDTR</name>